<reference evidence="1" key="2">
    <citation type="submission" date="2018-05" db="EMBL/GenBank/DDBJ databases">
        <title>OgluRS3 (Oryza glumaepatula Reference Sequence Version 3).</title>
        <authorList>
            <person name="Zhang J."/>
            <person name="Kudrna D."/>
            <person name="Lee S."/>
            <person name="Talag J."/>
            <person name="Welchert J."/>
            <person name="Wing R.A."/>
        </authorList>
    </citation>
    <scope>NUCLEOTIDE SEQUENCE [LARGE SCALE GENOMIC DNA]</scope>
</reference>
<keyword evidence="2" id="KW-1185">Reference proteome</keyword>
<dbReference type="AlphaFoldDB" id="A0A0E0BL70"/>
<protein>
    <submittedName>
        <fullName evidence="1">Uncharacterized protein</fullName>
    </submittedName>
</protein>
<organism evidence="1">
    <name type="scientific">Oryza glumipatula</name>
    <dbReference type="NCBI Taxonomy" id="40148"/>
    <lineage>
        <taxon>Eukaryota</taxon>
        <taxon>Viridiplantae</taxon>
        <taxon>Streptophyta</taxon>
        <taxon>Embryophyta</taxon>
        <taxon>Tracheophyta</taxon>
        <taxon>Spermatophyta</taxon>
        <taxon>Magnoliopsida</taxon>
        <taxon>Liliopsida</taxon>
        <taxon>Poales</taxon>
        <taxon>Poaceae</taxon>
        <taxon>BOP clade</taxon>
        <taxon>Oryzoideae</taxon>
        <taxon>Oryzeae</taxon>
        <taxon>Oryzinae</taxon>
        <taxon>Oryza</taxon>
    </lineage>
</organism>
<evidence type="ECO:0000313" key="2">
    <source>
        <dbReference type="Proteomes" id="UP000026961"/>
    </source>
</evidence>
<sequence>MAFASASLPAGTQPSVAELLDARAATPASPSLVTAVSAEPSGQRHRPPLQLAPDHLLCPAATAARWNGAPAVVSAAFSVSSPPLLHLTHVCVPMAACKLHTDTHRGQELRYLGHGRPGLISIHYLIDRERERDCLKSVAEVGDLSGAAEP</sequence>
<accession>A0A0E0BL70</accession>
<dbReference type="Gramene" id="OGLUM11G19200.1">
    <property type="protein sequence ID" value="OGLUM11G19200.1"/>
    <property type="gene ID" value="OGLUM11G19200"/>
</dbReference>
<dbReference type="HOGENOM" id="CLU_1952418_0_0_1"/>
<dbReference type="EnsemblPlants" id="OGLUM11G19200.1">
    <property type="protein sequence ID" value="OGLUM11G19200.1"/>
    <property type="gene ID" value="OGLUM11G19200"/>
</dbReference>
<evidence type="ECO:0000313" key="1">
    <source>
        <dbReference type="EnsemblPlants" id="OGLUM11G19200.1"/>
    </source>
</evidence>
<dbReference type="Proteomes" id="UP000026961">
    <property type="component" value="Chromosome 11"/>
</dbReference>
<proteinExistence type="predicted"/>
<name>A0A0E0BL70_9ORYZ</name>
<reference evidence="1" key="1">
    <citation type="submission" date="2015-04" db="UniProtKB">
        <authorList>
            <consortium name="EnsemblPlants"/>
        </authorList>
    </citation>
    <scope>IDENTIFICATION</scope>
</reference>